<keyword evidence="2 5" id="KW-0547">Nucleotide-binding</keyword>
<dbReference type="Ensembl" id="ENSPFOT00000021902.1">
    <property type="protein sequence ID" value="ENSPFOP00000026600.1"/>
    <property type="gene ID" value="ENSPFOG00000019097.2"/>
</dbReference>
<dbReference type="RefSeq" id="XP_007545779.1">
    <property type="nucleotide sequence ID" value="XM_007545717.2"/>
</dbReference>
<evidence type="ECO:0000256" key="4">
    <source>
        <dbReference type="ARBA" id="ARBA00023186"/>
    </source>
</evidence>
<evidence type="ECO:0000256" key="1">
    <source>
        <dbReference type="ARBA" id="ARBA00008020"/>
    </source>
</evidence>
<evidence type="ECO:0000256" key="3">
    <source>
        <dbReference type="ARBA" id="ARBA00022840"/>
    </source>
</evidence>
<dbReference type="GO" id="GO:0051131">
    <property type="term" value="P:chaperone-mediated protein complex assembly"/>
    <property type="evidence" value="ECO:0007669"/>
    <property type="project" value="InterPro"/>
</dbReference>
<dbReference type="KEGG" id="pfor:103133802"/>
<dbReference type="InterPro" id="IPR027409">
    <property type="entry name" value="GroEL-like_apical_dom_sf"/>
</dbReference>
<dbReference type="SUPFAM" id="SSF52029">
    <property type="entry name" value="GroEL apical domain-like"/>
    <property type="match status" value="1"/>
</dbReference>
<protein>
    <submittedName>
        <fullName evidence="6">Bardet-Biedl syndrome 10</fullName>
    </submittedName>
</protein>
<evidence type="ECO:0000256" key="5">
    <source>
        <dbReference type="RuleBase" id="RU004187"/>
    </source>
</evidence>
<dbReference type="STRING" id="48698.ENSPFOP00000028221"/>
<evidence type="ECO:0000313" key="7">
    <source>
        <dbReference type="Proteomes" id="UP000028760"/>
    </source>
</evidence>
<keyword evidence="7" id="KW-1185">Reference proteome</keyword>
<dbReference type="GO" id="GO:0005524">
    <property type="term" value="F:ATP binding"/>
    <property type="evidence" value="ECO:0007669"/>
    <property type="project" value="UniProtKB-KW"/>
</dbReference>
<dbReference type="eggNOG" id="KOG0360">
    <property type="taxonomic scope" value="Eukaryota"/>
</dbReference>
<dbReference type="PANTHER" id="PTHR14667">
    <property type="entry name" value="BARDET-BIEDL SYNDROME 10 PROTEIN"/>
    <property type="match status" value="1"/>
</dbReference>
<dbReference type="OrthoDB" id="9393833at2759"/>
<keyword evidence="3 5" id="KW-0067">ATP-binding</keyword>
<dbReference type="Gene3D" id="3.50.7.10">
    <property type="entry name" value="GroEL"/>
    <property type="match status" value="1"/>
</dbReference>
<dbReference type="PRINTS" id="PR00304">
    <property type="entry name" value="TCOMPLEXTCP1"/>
</dbReference>
<organism evidence="6 7">
    <name type="scientific">Poecilia formosa</name>
    <name type="common">Amazon molly</name>
    <name type="synonym">Limia formosa</name>
    <dbReference type="NCBI Taxonomy" id="48698"/>
    <lineage>
        <taxon>Eukaryota</taxon>
        <taxon>Metazoa</taxon>
        <taxon>Chordata</taxon>
        <taxon>Craniata</taxon>
        <taxon>Vertebrata</taxon>
        <taxon>Euteleostomi</taxon>
        <taxon>Actinopterygii</taxon>
        <taxon>Neopterygii</taxon>
        <taxon>Teleostei</taxon>
        <taxon>Neoteleostei</taxon>
        <taxon>Acanthomorphata</taxon>
        <taxon>Ovalentaria</taxon>
        <taxon>Atherinomorphae</taxon>
        <taxon>Cyprinodontiformes</taxon>
        <taxon>Poeciliidae</taxon>
        <taxon>Poeciliinae</taxon>
        <taxon>Poecilia</taxon>
    </lineage>
</organism>
<dbReference type="Gene3D" id="1.10.560.10">
    <property type="entry name" value="GroEL-like equatorial domain"/>
    <property type="match status" value="1"/>
</dbReference>
<keyword evidence="4 5" id="KW-0143">Chaperone</keyword>
<dbReference type="GeneTree" id="ENSGT00390000002417"/>
<evidence type="ECO:0000313" key="6">
    <source>
        <dbReference type="Ensembl" id="ENSPFOP00000026600.1"/>
    </source>
</evidence>
<dbReference type="EMBL" id="AYCK01001941">
    <property type="status" value="NOT_ANNOTATED_CDS"/>
    <property type="molecule type" value="Genomic_DNA"/>
</dbReference>
<sequence>MVPLEQLHLSHVLQAVSALESIVLRSFGPEGGQVLFTRDTGQVMVSRSGKRILTALHLDHPLARMVVRCVWKHSTITGDGSKTFVLLLASLLRIIHATATKDPHMFQPHNSTEASEAATARHLADRLLEFALTELDKLIVLNVLPHGFRVSLENFTAKTQHDLSCQTLLVSFFRTRLGYAYCDFFRNLFCELLSHWKVKDDRPSFSMQFLNNSFLALHTQVSGVPVSCSRLIEGQVIHRDFATPCPQVRKQPLKAVVFNGYLQPKLLTTGDVLELRCGDKVTEDRGIVHFSSWTEKSVESIIATLQSFGVSVLLCALKQSSAVLAAATQAGMCLVECVSEEEISLFTQLSGVTPISDCRRIHPEHIATLTFCKPLLLGAHRYVHLDFHDCEERLKVKPCSLVICAPSEGQADQHACAFQDAFRMLLTALEPVRKTQTALEETIPSKKCTSLHADNISNGTACRVHLHQKCVTETGCVISAGGTFEFLLHHALHQYGHSCSVSVNTSAVVPVSQLLEKALLSVPRQIYSHNLKHFLQAQTRVVALIPKQPHALSANFIHTEGPLGDGKLSLCSCKNGNMSLKLLDLGLESVSCKYQLVLAVLQCLTNLLRINMVLRTHAVLHTESHDSLNAHSESSEGEDED</sequence>
<comment type="similarity">
    <text evidence="1 5">Belongs to the TCP-1 chaperonin family.</text>
</comment>
<reference evidence="6" key="2">
    <citation type="submission" date="2025-05" db="UniProtKB">
        <authorList>
            <consortium name="Ensembl"/>
        </authorList>
    </citation>
    <scope>IDENTIFICATION</scope>
</reference>
<dbReference type="InterPro" id="IPR017998">
    <property type="entry name" value="Chaperone_TCP-1"/>
</dbReference>
<dbReference type="Proteomes" id="UP000028760">
    <property type="component" value="Unassembled WGS sequence"/>
</dbReference>
<dbReference type="InterPro" id="IPR002423">
    <property type="entry name" value="Cpn60/GroEL/TCP-1"/>
</dbReference>
<dbReference type="OMA" id="HAPSHTD"/>
<proteinExistence type="inferred from homology"/>
<dbReference type="InterPro" id="IPR027413">
    <property type="entry name" value="GROEL-like_equatorial_sf"/>
</dbReference>
<dbReference type="SUPFAM" id="SSF48592">
    <property type="entry name" value="GroEL equatorial domain-like"/>
    <property type="match status" value="1"/>
</dbReference>
<reference evidence="7" key="1">
    <citation type="submission" date="2013-10" db="EMBL/GenBank/DDBJ databases">
        <authorList>
            <person name="Schartl M."/>
            <person name="Warren W."/>
        </authorList>
    </citation>
    <scope>NUCLEOTIDE SEQUENCE [LARGE SCALE GENOMIC DNA]</scope>
    <source>
        <strain evidence="7">female</strain>
    </source>
</reference>
<dbReference type="Pfam" id="PF00118">
    <property type="entry name" value="Cpn60_TCP1"/>
    <property type="match status" value="1"/>
</dbReference>
<dbReference type="InterPro" id="IPR042619">
    <property type="entry name" value="BBS10"/>
</dbReference>
<dbReference type="PANTHER" id="PTHR14667:SF2">
    <property type="entry name" value="BARDET-BIEDL SYNDROME 10 PROTEIN"/>
    <property type="match status" value="1"/>
</dbReference>
<dbReference type="CTD" id="79738"/>
<dbReference type="GO" id="GO:0140662">
    <property type="term" value="F:ATP-dependent protein folding chaperone"/>
    <property type="evidence" value="ECO:0007669"/>
    <property type="project" value="InterPro"/>
</dbReference>
<dbReference type="AlphaFoldDB" id="A0A096M5A9"/>
<name>A0A096M5A9_POEFO</name>
<accession>A0A096M5A9</accession>
<dbReference type="Ensembl" id="ENSPFOT00000024560.1">
    <property type="protein sequence ID" value="ENSPFOP00000028221.1"/>
    <property type="gene ID" value="ENSPFOG00000019097.2"/>
</dbReference>
<evidence type="ECO:0000256" key="2">
    <source>
        <dbReference type="ARBA" id="ARBA00022741"/>
    </source>
</evidence>
<dbReference type="GeneID" id="103133802"/>